<dbReference type="EMBL" id="QXFV01000265">
    <property type="protein sequence ID" value="KAE9043346.1"/>
    <property type="molecule type" value="Genomic_DNA"/>
</dbReference>
<reference evidence="1 3" key="1">
    <citation type="submission" date="2018-09" db="EMBL/GenBank/DDBJ databases">
        <title>Genomic investigation of the strawberry pathogen Phytophthora fragariae indicates pathogenicity is determined by transcriptional variation in three key races.</title>
        <authorList>
            <person name="Adams T.M."/>
            <person name="Armitage A.D."/>
            <person name="Sobczyk M.K."/>
            <person name="Bates H.J."/>
            <person name="Dunwell J.M."/>
            <person name="Nellist C.F."/>
            <person name="Harrison R.J."/>
        </authorList>
    </citation>
    <scope>NUCLEOTIDE SEQUENCE [LARGE SCALE GENOMIC DNA]</scope>
    <source>
        <strain evidence="1 3">SCRP249</strain>
        <strain evidence="2 4">SCRP333</strain>
    </source>
</reference>
<proteinExistence type="predicted"/>
<protein>
    <submittedName>
        <fullName evidence="1">Uncharacterized protein</fullName>
    </submittedName>
</protein>
<evidence type="ECO:0000313" key="1">
    <source>
        <dbReference type="EMBL" id="KAE9043346.1"/>
    </source>
</evidence>
<keyword evidence="4" id="KW-1185">Reference proteome</keyword>
<evidence type="ECO:0000313" key="3">
    <source>
        <dbReference type="Proteomes" id="UP000429607"/>
    </source>
</evidence>
<dbReference type="Proteomes" id="UP000429607">
    <property type="component" value="Unassembled WGS sequence"/>
</dbReference>
<dbReference type="Proteomes" id="UP000434957">
    <property type="component" value="Unassembled WGS sequence"/>
</dbReference>
<name>A0A6A3NQG4_9STRA</name>
<gene>
    <name evidence="1" type="ORF">PR001_g5826</name>
    <name evidence="2" type="ORF">PR003_g4457</name>
</gene>
<dbReference type="AlphaFoldDB" id="A0A6A3NQG4"/>
<evidence type="ECO:0000313" key="2">
    <source>
        <dbReference type="EMBL" id="KAE9352278.1"/>
    </source>
</evidence>
<sequence>MGDDWGQVGVRSLTHSKIYTTTPPSAQWKFVMSQRFCRLRETTLELTDNFRAYAMDIIGYAAVREVDSCRVLFTRAVAA</sequence>
<dbReference type="EMBL" id="QXFT01000169">
    <property type="protein sequence ID" value="KAE9352278.1"/>
    <property type="molecule type" value="Genomic_DNA"/>
</dbReference>
<organism evidence="1 3">
    <name type="scientific">Phytophthora rubi</name>
    <dbReference type="NCBI Taxonomy" id="129364"/>
    <lineage>
        <taxon>Eukaryota</taxon>
        <taxon>Sar</taxon>
        <taxon>Stramenopiles</taxon>
        <taxon>Oomycota</taxon>
        <taxon>Peronosporomycetes</taxon>
        <taxon>Peronosporales</taxon>
        <taxon>Peronosporaceae</taxon>
        <taxon>Phytophthora</taxon>
    </lineage>
</organism>
<evidence type="ECO:0000313" key="4">
    <source>
        <dbReference type="Proteomes" id="UP000434957"/>
    </source>
</evidence>
<comment type="caution">
    <text evidence="1">The sequence shown here is derived from an EMBL/GenBank/DDBJ whole genome shotgun (WGS) entry which is preliminary data.</text>
</comment>
<accession>A0A6A3NQG4</accession>